<evidence type="ECO:0000259" key="2">
    <source>
        <dbReference type="Pfam" id="PF25231"/>
    </source>
</evidence>
<dbReference type="AlphaFoldDB" id="A0A7G9YHL4"/>
<keyword evidence="1" id="KW-0812">Transmembrane</keyword>
<reference evidence="3" key="1">
    <citation type="submission" date="2020-06" db="EMBL/GenBank/DDBJ databases">
        <title>Unique genomic features of the anaerobic methanotrophic archaea.</title>
        <authorList>
            <person name="Chadwick G.L."/>
            <person name="Skennerton C.T."/>
            <person name="Laso-Perez R."/>
            <person name="Leu A.O."/>
            <person name="Speth D.R."/>
            <person name="Yu H."/>
            <person name="Morgan-Lang C."/>
            <person name="Hatzenpichler R."/>
            <person name="Goudeau D."/>
            <person name="Malmstrom R."/>
            <person name="Brazelton W.J."/>
            <person name="Woyke T."/>
            <person name="Hallam S.J."/>
            <person name="Tyson G.W."/>
            <person name="Wegener G."/>
            <person name="Boetius A."/>
            <person name="Orphan V."/>
        </authorList>
    </citation>
    <scope>NUCLEOTIDE SEQUENCE</scope>
</reference>
<keyword evidence="1" id="KW-0472">Membrane</keyword>
<feature type="transmembrane region" description="Helical" evidence="1">
    <location>
        <begin position="21"/>
        <end position="39"/>
    </location>
</feature>
<protein>
    <recommendedName>
        <fullName evidence="2">DUF7847 domain-containing protein</fullName>
    </recommendedName>
</protein>
<dbReference type="EMBL" id="MT631264">
    <property type="protein sequence ID" value="QNO47498.1"/>
    <property type="molecule type" value="Genomic_DNA"/>
</dbReference>
<feature type="domain" description="DUF7847" evidence="2">
    <location>
        <begin position="108"/>
        <end position="197"/>
    </location>
</feature>
<feature type="transmembrane region" description="Helical" evidence="1">
    <location>
        <begin position="95"/>
        <end position="128"/>
    </location>
</feature>
<organism evidence="3">
    <name type="scientific">Candidatus Methanogaster sp. ANME-2c ERB4</name>
    <dbReference type="NCBI Taxonomy" id="2759911"/>
    <lineage>
        <taxon>Archaea</taxon>
        <taxon>Methanobacteriati</taxon>
        <taxon>Methanobacteriota</taxon>
        <taxon>Stenosarchaea group</taxon>
        <taxon>Methanomicrobia</taxon>
        <taxon>Methanosarcinales</taxon>
        <taxon>ANME-2 cluster</taxon>
        <taxon>Candidatus Methanogasteraceae</taxon>
        <taxon>Candidatus Methanogaster</taxon>
    </lineage>
</organism>
<evidence type="ECO:0000256" key="1">
    <source>
        <dbReference type="SAM" id="Phobius"/>
    </source>
</evidence>
<feature type="transmembrane region" description="Helical" evidence="1">
    <location>
        <begin position="162"/>
        <end position="186"/>
    </location>
</feature>
<proteinExistence type="predicted"/>
<dbReference type="PANTHER" id="PTHR40076:SF1">
    <property type="entry name" value="MEMBRANE PROTEIN"/>
    <property type="match status" value="1"/>
</dbReference>
<evidence type="ECO:0000313" key="3">
    <source>
        <dbReference type="EMBL" id="QNO47498.1"/>
    </source>
</evidence>
<dbReference type="InterPro" id="IPR010380">
    <property type="entry name" value="DUF975"/>
</dbReference>
<dbReference type="InterPro" id="IPR057169">
    <property type="entry name" value="DUF7847"/>
</dbReference>
<accession>A0A7G9YHL4</accession>
<gene>
    <name evidence="3" type="ORF">MJFALNKJ_00031</name>
</gene>
<keyword evidence="1" id="KW-1133">Transmembrane helix</keyword>
<feature type="transmembrane region" description="Helical" evidence="1">
    <location>
        <begin position="51"/>
        <end position="74"/>
    </location>
</feature>
<dbReference type="PANTHER" id="PTHR40076">
    <property type="entry name" value="MEMBRANE PROTEIN-RELATED"/>
    <property type="match status" value="1"/>
</dbReference>
<sequence length="230" mass="25536">MTTKNFSMSEAVRFGWDTMKSNIGFFIGLLIVAGLINTVPDVIAETLVEDAPFLAIIIWIASFVLSMIIGMGLIKISLRFCDGEKGEFSDLFSCYPLFINYLVGSILYGLIVMVGLILLIIPGIIWAIQFCFYDYLIVDRGFGPVDALKKSSEITKGVKLDLFVFGMLLGIINLLGFICLVVGLFVTIPTTMVAMAFVYRKLLAQTELIEIPETSQENYMNGDQRFSNSV</sequence>
<dbReference type="Pfam" id="PF25231">
    <property type="entry name" value="DUF7847"/>
    <property type="match status" value="1"/>
</dbReference>
<name>A0A7G9YHL4_9EURY</name>